<dbReference type="Proteomes" id="UP001187192">
    <property type="component" value="Unassembled WGS sequence"/>
</dbReference>
<evidence type="ECO:0000313" key="1">
    <source>
        <dbReference type="EMBL" id="GMN56059.1"/>
    </source>
</evidence>
<accession>A0AA88ANC1</accession>
<keyword evidence="2" id="KW-1185">Reference proteome</keyword>
<dbReference type="EMBL" id="BTGU01000061">
    <property type="protein sequence ID" value="GMN56059.1"/>
    <property type="molecule type" value="Genomic_DNA"/>
</dbReference>
<evidence type="ECO:0000313" key="2">
    <source>
        <dbReference type="Proteomes" id="UP001187192"/>
    </source>
</evidence>
<dbReference type="AlphaFoldDB" id="A0AA88ANC1"/>
<organism evidence="1 2">
    <name type="scientific">Ficus carica</name>
    <name type="common">Common fig</name>
    <dbReference type="NCBI Taxonomy" id="3494"/>
    <lineage>
        <taxon>Eukaryota</taxon>
        <taxon>Viridiplantae</taxon>
        <taxon>Streptophyta</taxon>
        <taxon>Embryophyta</taxon>
        <taxon>Tracheophyta</taxon>
        <taxon>Spermatophyta</taxon>
        <taxon>Magnoliopsida</taxon>
        <taxon>eudicotyledons</taxon>
        <taxon>Gunneridae</taxon>
        <taxon>Pentapetalae</taxon>
        <taxon>rosids</taxon>
        <taxon>fabids</taxon>
        <taxon>Rosales</taxon>
        <taxon>Moraceae</taxon>
        <taxon>Ficeae</taxon>
        <taxon>Ficus</taxon>
    </lineage>
</organism>
<name>A0AA88ANC1_FICCA</name>
<sequence>MGNTSADKTTNAKRTPFDHKAILAINAVTMEPEVSSLVPIAYESELTWGCHVLFHFHYEPTSLGIRRVLCVDEADIFGRLRVGDVNVAVANWLVMARHG</sequence>
<proteinExistence type="predicted"/>
<gene>
    <name evidence="1" type="ORF">TIFTF001_025173</name>
</gene>
<reference evidence="1" key="1">
    <citation type="submission" date="2023-07" db="EMBL/GenBank/DDBJ databases">
        <title>draft genome sequence of fig (Ficus carica).</title>
        <authorList>
            <person name="Takahashi T."/>
            <person name="Nishimura K."/>
        </authorList>
    </citation>
    <scope>NUCLEOTIDE SEQUENCE</scope>
</reference>
<comment type="caution">
    <text evidence="1">The sequence shown here is derived from an EMBL/GenBank/DDBJ whole genome shotgun (WGS) entry which is preliminary data.</text>
</comment>
<protein>
    <submittedName>
        <fullName evidence="1">Uncharacterized protein</fullName>
    </submittedName>
</protein>